<feature type="region of interest" description="Disordered" evidence="3">
    <location>
        <begin position="160"/>
        <end position="184"/>
    </location>
</feature>
<gene>
    <name evidence="4" type="ORF">BDV98DRAFT_409338</name>
</gene>
<dbReference type="PANTHER" id="PTHR44006:SF1">
    <property type="entry name" value="U5 SMALL NUCLEAR RIBONUCLEOPROTEIN 40 KDA PROTEIN"/>
    <property type="match status" value="1"/>
</dbReference>
<dbReference type="GO" id="GO:0003723">
    <property type="term" value="F:RNA binding"/>
    <property type="evidence" value="ECO:0007669"/>
    <property type="project" value="TreeGrafter"/>
</dbReference>
<evidence type="ECO:0000313" key="4">
    <source>
        <dbReference type="EMBL" id="TFL02931.1"/>
    </source>
</evidence>
<dbReference type="SUPFAM" id="SSF50978">
    <property type="entry name" value="WD40 repeat-like"/>
    <property type="match status" value="1"/>
</dbReference>
<dbReference type="InterPro" id="IPR036322">
    <property type="entry name" value="WD40_repeat_dom_sf"/>
</dbReference>
<name>A0A5C3QQX3_9AGAR</name>
<accession>A0A5C3QQX3</accession>
<protein>
    <submittedName>
        <fullName evidence="4">Uncharacterized protein</fullName>
    </submittedName>
</protein>
<dbReference type="GO" id="GO:0071013">
    <property type="term" value="C:catalytic step 2 spliceosome"/>
    <property type="evidence" value="ECO:0007669"/>
    <property type="project" value="TreeGrafter"/>
</dbReference>
<evidence type="ECO:0000256" key="1">
    <source>
        <dbReference type="ARBA" id="ARBA00022574"/>
    </source>
</evidence>
<dbReference type="PANTHER" id="PTHR44006">
    <property type="entry name" value="U5 SMALL NUCLEAR RIBONUCLEOPROTEIN 40 KDA PROTEIN"/>
    <property type="match status" value="1"/>
</dbReference>
<dbReference type="Gene3D" id="2.130.10.10">
    <property type="entry name" value="YVTN repeat-like/Quinoprotein amine dehydrogenase"/>
    <property type="match status" value="1"/>
</dbReference>
<dbReference type="EMBL" id="ML178821">
    <property type="protein sequence ID" value="TFL02931.1"/>
    <property type="molecule type" value="Genomic_DNA"/>
</dbReference>
<keyword evidence="2" id="KW-0677">Repeat</keyword>
<organism evidence="4 5">
    <name type="scientific">Pterulicium gracile</name>
    <dbReference type="NCBI Taxonomy" id="1884261"/>
    <lineage>
        <taxon>Eukaryota</taxon>
        <taxon>Fungi</taxon>
        <taxon>Dikarya</taxon>
        <taxon>Basidiomycota</taxon>
        <taxon>Agaricomycotina</taxon>
        <taxon>Agaricomycetes</taxon>
        <taxon>Agaricomycetidae</taxon>
        <taxon>Agaricales</taxon>
        <taxon>Pleurotineae</taxon>
        <taxon>Pterulaceae</taxon>
        <taxon>Pterulicium</taxon>
    </lineage>
</organism>
<proteinExistence type="predicted"/>
<evidence type="ECO:0000256" key="2">
    <source>
        <dbReference type="ARBA" id="ARBA00022737"/>
    </source>
</evidence>
<keyword evidence="5" id="KW-1185">Reference proteome</keyword>
<dbReference type="InterPro" id="IPR001680">
    <property type="entry name" value="WD40_rpt"/>
</dbReference>
<reference evidence="4 5" key="1">
    <citation type="journal article" date="2019" name="Nat. Ecol. Evol.">
        <title>Megaphylogeny resolves global patterns of mushroom evolution.</title>
        <authorList>
            <person name="Varga T."/>
            <person name="Krizsan K."/>
            <person name="Foldi C."/>
            <person name="Dima B."/>
            <person name="Sanchez-Garcia M."/>
            <person name="Sanchez-Ramirez S."/>
            <person name="Szollosi G.J."/>
            <person name="Szarkandi J.G."/>
            <person name="Papp V."/>
            <person name="Albert L."/>
            <person name="Andreopoulos W."/>
            <person name="Angelini C."/>
            <person name="Antonin V."/>
            <person name="Barry K.W."/>
            <person name="Bougher N.L."/>
            <person name="Buchanan P."/>
            <person name="Buyck B."/>
            <person name="Bense V."/>
            <person name="Catcheside P."/>
            <person name="Chovatia M."/>
            <person name="Cooper J."/>
            <person name="Damon W."/>
            <person name="Desjardin D."/>
            <person name="Finy P."/>
            <person name="Geml J."/>
            <person name="Haridas S."/>
            <person name="Hughes K."/>
            <person name="Justo A."/>
            <person name="Karasinski D."/>
            <person name="Kautmanova I."/>
            <person name="Kiss B."/>
            <person name="Kocsube S."/>
            <person name="Kotiranta H."/>
            <person name="LaButti K.M."/>
            <person name="Lechner B.E."/>
            <person name="Liimatainen K."/>
            <person name="Lipzen A."/>
            <person name="Lukacs Z."/>
            <person name="Mihaltcheva S."/>
            <person name="Morgado L.N."/>
            <person name="Niskanen T."/>
            <person name="Noordeloos M.E."/>
            <person name="Ohm R.A."/>
            <person name="Ortiz-Santana B."/>
            <person name="Ovrebo C."/>
            <person name="Racz N."/>
            <person name="Riley R."/>
            <person name="Savchenko A."/>
            <person name="Shiryaev A."/>
            <person name="Soop K."/>
            <person name="Spirin V."/>
            <person name="Szebenyi C."/>
            <person name="Tomsovsky M."/>
            <person name="Tulloss R.E."/>
            <person name="Uehling J."/>
            <person name="Grigoriev I.V."/>
            <person name="Vagvolgyi C."/>
            <person name="Papp T."/>
            <person name="Martin F.M."/>
            <person name="Miettinen O."/>
            <person name="Hibbett D.S."/>
            <person name="Nagy L.G."/>
        </authorList>
    </citation>
    <scope>NUCLEOTIDE SEQUENCE [LARGE SCALE GENOMIC DNA]</scope>
    <source>
        <strain evidence="4 5">CBS 309.79</strain>
    </source>
</reference>
<feature type="compositionally biased region" description="Acidic residues" evidence="3">
    <location>
        <begin position="170"/>
        <end position="180"/>
    </location>
</feature>
<evidence type="ECO:0000313" key="5">
    <source>
        <dbReference type="Proteomes" id="UP000305067"/>
    </source>
</evidence>
<dbReference type="InterPro" id="IPR052234">
    <property type="entry name" value="U5_snRNP_Component"/>
</dbReference>
<keyword evidence="1" id="KW-0853">WD repeat</keyword>
<dbReference type="SMART" id="SM00320">
    <property type="entry name" value="WD40"/>
    <property type="match status" value="3"/>
</dbReference>
<dbReference type="Pfam" id="PF00400">
    <property type="entry name" value="WD40"/>
    <property type="match status" value="1"/>
</dbReference>
<dbReference type="OrthoDB" id="3062272at2759"/>
<dbReference type="Proteomes" id="UP000305067">
    <property type="component" value="Unassembled WGS sequence"/>
</dbReference>
<dbReference type="InterPro" id="IPR015943">
    <property type="entry name" value="WD40/YVTN_repeat-like_dom_sf"/>
</dbReference>
<sequence>MLVGYKTGSEEPEQEKLGLASVDLETQQAASRYVGHGGHVSCIATSEGDPSTFMTAATDGVVRLYDARAPAPVLDVFHNDEFIDTALYEHIGGHSFLIIGGSTSQQVKVWDIRAQLPLYELSTGNNQVNALAWDTSSQTLYAATDCEYFDRSRHHHEYRRAKLPKSTTGDADEDSYDDSEGPNWPKKAYHNESGFGHLLDSAEHRVCESSAFGPRWMTEKLIRGPISTQMCTTSRRTLIQLWFLFLATVRGASGSEVLHLGSCGVVAVLFC</sequence>
<evidence type="ECO:0000256" key="3">
    <source>
        <dbReference type="SAM" id="MobiDB-lite"/>
    </source>
</evidence>
<dbReference type="AlphaFoldDB" id="A0A5C3QQX3"/>